<gene>
    <name evidence="2" type="ORF">P7K49_006695</name>
</gene>
<organism evidence="2 3">
    <name type="scientific">Saguinus oedipus</name>
    <name type="common">Cotton-top tamarin</name>
    <name type="synonym">Oedipomidas oedipus</name>
    <dbReference type="NCBI Taxonomy" id="9490"/>
    <lineage>
        <taxon>Eukaryota</taxon>
        <taxon>Metazoa</taxon>
        <taxon>Chordata</taxon>
        <taxon>Craniata</taxon>
        <taxon>Vertebrata</taxon>
        <taxon>Euteleostomi</taxon>
        <taxon>Mammalia</taxon>
        <taxon>Eutheria</taxon>
        <taxon>Euarchontoglires</taxon>
        <taxon>Primates</taxon>
        <taxon>Haplorrhini</taxon>
        <taxon>Platyrrhini</taxon>
        <taxon>Cebidae</taxon>
        <taxon>Callitrichinae</taxon>
        <taxon>Saguinus</taxon>
    </lineage>
</organism>
<feature type="region of interest" description="Disordered" evidence="1">
    <location>
        <begin position="92"/>
        <end position="112"/>
    </location>
</feature>
<proteinExistence type="predicted"/>
<reference evidence="2 3" key="1">
    <citation type="submission" date="2023-05" db="EMBL/GenBank/DDBJ databases">
        <title>B98-5 Cell Line De Novo Hybrid Assembly: An Optical Mapping Approach.</title>
        <authorList>
            <person name="Kananen K."/>
            <person name="Auerbach J.A."/>
            <person name="Kautto E."/>
            <person name="Blachly J.S."/>
        </authorList>
    </citation>
    <scope>NUCLEOTIDE SEQUENCE [LARGE SCALE GENOMIC DNA]</scope>
    <source>
        <strain evidence="2">B95-8</strain>
        <tissue evidence="2">Cell line</tissue>
    </source>
</reference>
<dbReference type="EMBL" id="JASSZA010000003">
    <property type="protein sequence ID" value="KAK2116069.1"/>
    <property type="molecule type" value="Genomic_DNA"/>
</dbReference>
<evidence type="ECO:0000256" key="1">
    <source>
        <dbReference type="SAM" id="MobiDB-lite"/>
    </source>
</evidence>
<evidence type="ECO:0000313" key="3">
    <source>
        <dbReference type="Proteomes" id="UP001266305"/>
    </source>
</evidence>
<protein>
    <submittedName>
        <fullName evidence="2">Uncharacterized protein</fullName>
    </submittedName>
</protein>
<evidence type="ECO:0000313" key="2">
    <source>
        <dbReference type="EMBL" id="KAK2116069.1"/>
    </source>
</evidence>
<dbReference type="Proteomes" id="UP001266305">
    <property type="component" value="Unassembled WGS sequence"/>
</dbReference>
<accession>A0ABQ9W363</accession>
<name>A0ABQ9W363_SAGOE</name>
<feature type="region of interest" description="Disordered" evidence="1">
    <location>
        <begin position="35"/>
        <end position="79"/>
    </location>
</feature>
<keyword evidence="3" id="KW-1185">Reference proteome</keyword>
<sequence>MQSRRACAALPAPGLVIPGKTRRLAFREASPGARWSWQQEPADSPRCGPVVGMAPPTRCPTRNPAEGTRGGRCGPRTNTGLLQILYRRRRVGPPCADSPRGSYTRCRAPLPP</sequence>
<comment type="caution">
    <text evidence="2">The sequence shown here is derived from an EMBL/GenBank/DDBJ whole genome shotgun (WGS) entry which is preliminary data.</text>
</comment>